<protein>
    <submittedName>
        <fullName evidence="2">Uncharacterized protein</fullName>
    </submittedName>
</protein>
<dbReference type="EMBL" id="JYNU01000004">
    <property type="protein sequence ID" value="KMO80764.1"/>
    <property type="molecule type" value="Genomic_DNA"/>
</dbReference>
<evidence type="ECO:0000313" key="4">
    <source>
        <dbReference type="Proteomes" id="UP000034150"/>
    </source>
</evidence>
<evidence type="ECO:0000313" key="2">
    <source>
        <dbReference type="EMBL" id="KMO80764.1"/>
    </source>
</evidence>
<dbReference type="Proteomes" id="UP000036313">
    <property type="component" value="Unassembled WGS sequence"/>
</dbReference>
<dbReference type="STRING" id="1807.MOBUDSM44075_00641"/>
<dbReference type="RefSeq" id="WP_046364685.1">
    <property type="nucleotide sequence ID" value="NZ_CALTXN010000004.1"/>
</dbReference>
<dbReference type="EMBL" id="LAUZ02000073">
    <property type="protein sequence ID" value="KKF00306.1"/>
    <property type="molecule type" value="Genomic_DNA"/>
</dbReference>
<name>A0A0J6WE10_9MYCO</name>
<evidence type="ECO:0000313" key="3">
    <source>
        <dbReference type="EMBL" id="TDL05746.1"/>
    </source>
</evidence>
<dbReference type="EMBL" id="SDLP01000006">
    <property type="protein sequence ID" value="TDL05746.1"/>
    <property type="molecule type" value="Genomic_DNA"/>
</dbReference>
<gene>
    <name evidence="3" type="ORF">EUA04_19620</name>
    <name evidence="2" type="ORF">MOBUDSM44075_00641</name>
    <name evidence="1" type="ORF">WN67_19495</name>
</gene>
<dbReference type="OrthoDB" id="4373027at2"/>
<reference evidence="2 5" key="1">
    <citation type="journal article" date="2015" name="Genome Biol. Evol.">
        <title>Characterization of Three Mycobacterium spp. with Potential Use in Bioremediation by Genome Sequencing and Comparative Genomics.</title>
        <authorList>
            <person name="Das S."/>
            <person name="Pettersson B.M."/>
            <person name="Behra P.R."/>
            <person name="Ramesh M."/>
            <person name="Dasgupta S."/>
            <person name="Bhattacharya A."/>
            <person name="Kirsebom L.A."/>
        </authorList>
    </citation>
    <scope>NUCLEOTIDE SEQUENCE [LARGE SCALE GENOMIC DNA]</scope>
    <source>
        <strain evidence="2 5">DSM 44075</strain>
    </source>
</reference>
<evidence type="ECO:0000313" key="1">
    <source>
        <dbReference type="EMBL" id="KKF00306.1"/>
    </source>
</evidence>
<dbReference type="AlphaFoldDB" id="A0A0J6WE10"/>
<sequence>MKHTELTAIPAMETATDPIHSAADLRQRWRALMGPLGFGERLLRFVLVGPDRRFLKMMSDVEIASAPDPAFVAELMAALSDLLAGFEPGTTVAFCLTRPGIGSVSRIDRRWASVITECAADFEVPVEAFFRANDEALIEVAA</sequence>
<comment type="caution">
    <text evidence="2">The sequence shown here is derived from an EMBL/GenBank/DDBJ whole genome shotgun (WGS) entry which is preliminary data.</text>
</comment>
<evidence type="ECO:0000313" key="5">
    <source>
        <dbReference type="Proteomes" id="UP000036313"/>
    </source>
</evidence>
<organism evidence="2 5">
    <name type="scientific">Mycolicibacterium obuense</name>
    <dbReference type="NCBI Taxonomy" id="1807"/>
    <lineage>
        <taxon>Bacteria</taxon>
        <taxon>Bacillati</taxon>
        <taxon>Actinomycetota</taxon>
        <taxon>Actinomycetes</taxon>
        <taxon>Mycobacteriales</taxon>
        <taxon>Mycobacteriaceae</taxon>
        <taxon>Mycolicibacterium</taxon>
    </lineage>
</organism>
<dbReference type="Proteomes" id="UP000034150">
    <property type="component" value="Unassembled WGS sequence"/>
</dbReference>
<keyword evidence="4" id="KW-1185">Reference proteome</keyword>
<reference evidence="3 6" key="3">
    <citation type="submission" date="2019-01" db="EMBL/GenBank/DDBJ databases">
        <title>High-quality-draft genome sequences of five non-tuberculosis mycobacteriaceae isolated from a nosocomial environment.</title>
        <authorList>
            <person name="Tiago I."/>
            <person name="Alarico S."/>
            <person name="Pereira S.G."/>
            <person name="Coelho C."/>
            <person name="Maranha A."/>
            <person name="Empadinhas N."/>
        </authorList>
    </citation>
    <scope>NUCLEOTIDE SEQUENCE [LARGE SCALE GENOMIC DNA]</scope>
    <source>
        <strain evidence="3 6">22DIII</strain>
    </source>
</reference>
<accession>A0A0J6WE10</accession>
<evidence type="ECO:0000313" key="6">
    <source>
        <dbReference type="Proteomes" id="UP000294952"/>
    </source>
</evidence>
<dbReference type="Proteomes" id="UP000294952">
    <property type="component" value="Unassembled WGS sequence"/>
</dbReference>
<reference evidence="1 4" key="2">
    <citation type="submission" date="2015-04" db="EMBL/GenBank/DDBJ databases">
        <title>Genome sequence of Mycobacterium obuense UC1.</title>
        <authorList>
            <person name="Greninger A.L."/>
            <person name="Cunningham G."/>
            <person name="Chiu C.Y."/>
            <person name="Miller S."/>
        </authorList>
    </citation>
    <scope>NUCLEOTIDE SEQUENCE [LARGE SCALE GENOMIC DNA]</scope>
    <source>
        <strain evidence="1 4">UC1</strain>
    </source>
</reference>
<proteinExistence type="predicted"/>
<dbReference type="PATRIC" id="fig|1807.13.peg.4774"/>